<dbReference type="SUPFAM" id="SSF50952">
    <property type="entry name" value="Soluble quinoprotein glucose dehydrogenase"/>
    <property type="match status" value="1"/>
</dbReference>
<evidence type="ECO:0000313" key="4">
    <source>
        <dbReference type="EMBL" id="ABM60931.1"/>
    </source>
</evidence>
<organism evidence="4 5">
    <name type="scientific">Halorhodospira halophila (strain DSM 244 / SL1)</name>
    <name type="common">Ectothiorhodospira halophila (strain DSM 244 / SL1)</name>
    <dbReference type="NCBI Taxonomy" id="349124"/>
    <lineage>
        <taxon>Bacteria</taxon>
        <taxon>Pseudomonadati</taxon>
        <taxon>Pseudomonadota</taxon>
        <taxon>Gammaproteobacteria</taxon>
        <taxon>Chromatiales</taxon>
        <taxon>Ectothiorhodospiraceae</taxon>
        <taxon>Halorhodospira</taxon>
    </lineage>
</organism>
<feature type="domain" description="Glucose/Sorbosone dehydrogenase" evidence="3">
    <location>
        <begin position="47"/>
        <end position="381"/>
    </location>
</feature>
<dbReference type="eggNOG" id="COG2133">
    <property type="taxonomic scope" value="Bacteria"/>
</dbReference>
<dbReference type="OrthoDB" id="9770043at2"/>
<feature type="region of interest" description="Disordered" evidence="1">
    <location>
        <begin position="174"/>
        <end position="214"/>
    </location>
</feature>
<evidence type="ECO:0000256" key="2">
    <source>
        <dbReference type="SAM" id="SignalP"/>
    </source>
</evidence>
<dbReference type="AlphaFoldDB" id="A1WTB9"/>
<gene>
    <name evidence="4" type="ordered locus">Hhal_0137</name>
</gene>
<dbReference type="InterPro" id="IPR012938">
    <property type="entry name" value="Glc/Sorbosone_DH"/>
</dbReference>
<dbReference type="HOGENOM" id="CLU_012253_1_1_6"/>
<reference evidence="5" key="1">
    <citation type="submission" date="2006-12" db="EMBL/GenBank/DDBJ databases">
        <title>Complete sequence of Halorhodospira halophila SL1.</title>
        <authorList>
            <consortium name="US DOE Joint Genome Institute"/>
            <person name="Copeland A."/>
            <person name="Lucas S."/>
            <person name="Lapidus A."/>
            <person name="Barry K."/>
            <person name="Detter J.C."/>
            <person name="Glavina del Rio T."/>
            <person name="Hammon N."/>
            <person name="Israni S."/>
            <person name="Dalin E."/>
            <person name="Tice H."/>
            <person name="Pitluck S."/>
            <person name="Saunders E."/>
            <person name="Brettin T."/>
            <person name="Bruce D."/>
            <person name="Han C."/>
            <person name="Tapia R."/>
            <person name="Schmutz J."/>
            <person name="Larimer F."/>
            <person name="Land M."/>
            <person name="Hauser L."/>
            <person name="Kyrpides N."/>
            <person name="Mikhailova N."/>
            <person name="Hoff W."/>
            <person name="Richardson P."/>
        </authorList>
    </citation>
    <scope>NUCLEOTIDE SEQUENCE [LARGE SCALE GENOMIC DNA]</scope>
    <source>
        <strain evidence="5">DSM 244 / SL1</strain>
    </source>
</reference>
<sequence length="386" mass="42398">MIRVTPRVAALAGLPLIGGSALAGEVIEANHDTEYHGVRIVQVATDLEHPWGLAFLPDGGMLVTERPGRINRIEDGQVERLSGGPENVFARNQGGMLDIALHPDFDDNRQVYFTYAHGDADETTVALARARLDEDAPRLTDLEELLVADAGASPGRHYGSRIDFKPDGTLLMTVGDRGDDEHDPDSHRAQDNSNHVGTTLRLKDDGSVPADNPFVEDDEVRDEIYTYGHRNAQGQFIHPETGEIWQSEHGPRGGDELNRVQAGHNYGWPIISHGRDYATQEPIGTGRHAEGMESPIRDWTPAIAPSGLDHYSGEAFPRWEGDFLAGALVRPAVRRVVVEDDTVVHEEEILRDAVGRVRAVQEGPEGRIYLLTDESDGGIYRLEPAD</sequence>
<dbReference type="EMBL" id="CP000544">
    <property type="protein sequence ID" value="ABM60931.1"/>
    <property type="molecule type" value="Genomic_DNA"/>
</dbReference>
<dbReference type="InterPro" id="IPR011041">
    <property type="entry name" value="Quinoprot_gluc/sorb_DH_b-prop"/>
</dbReference>
<name>A1WTB9_HALHL</name>
<dbReference type="STRING" id="349124.Hhal_0137"/>
<dbReference type="Pfam" id="PF07995">
    <property type="entry name" value="GSDH"/>
    <property type="match status" value="1"/>
</dbReference>
<evidence type="ECO:0000256" key="1">
    <source>
        <dbReference type="SAM" id="MobiDB-lite"/>
    </source>
</evidence>
<dbReference type="PANTHER" id="PTHR19328:SF75">
    <property type="entry name" value="ALDOSE SUGAR DEHYDROGENASE YLII"/>
    <property type="match status" value="1"/>
</dbReference>
<protein>
    <submittedName>
        <fullName evidence="4">Glucose sorbosone dehydrogenase</fullName>
    </submittedName>
</protein>
<feature type="compositionally biased region" description="Basic and acidic residues" evidence="1">
    <location>
        <begin position="176"/>
        <end position="190"/>
    </location>
</feature>
<dbReference type="KEGG" id="hha:Hhal_0137"/>
<accession>A1WTB9</accession>
<dbReference type="PANTHER" id="PTHR19328">
    <property type="entry name" value="HEDGEHOG-INTERACTING PROTEIN"/>
    <property type="match status" value="1"/>
</dbReference>
<dbReference type="Gene3D" id="2.120.10.30">
    <property type="entry name" value="TolB, C-terminal domain"/>
    <property type="match status" value="1"/>
</dbReference>
<dbReference type="InterPro" id="IPR011042">
    <property type="entry name" value="6-blade_b-propeller_TolB-like"/>
</dbReference>
<keyword evidence="2" id="KW-0732">Signal</keyword>
<keyword evidence="5" id="KW-1185">Reference proteome</keyword>
<dbReference type="Proteomes" id="UP000000647">
    <property type="component" value="Chromosome"/>
</dbReference>
<reference evidence="4 5" key="2">
    <citation type="journal article" date="2013" name="Stand. Genomic Sci.">
        <title>Complete genome sequence of Halorhodospira halophila SL1.</title>
        <authorList>
            <person name="Challacombe J.F."/>
            <person name="Majid S."/>
            <person name="Deole R."/>
            <person name="Brettin T.S."/>
            <person name="Bruce D."/>
            <person name="Delano S.F."/>
            <person name="Detter J.C."/>
            <person name="Gleasner C.D."/>
            <person name="Han C.S."/>
            <person name="Misra M."/>
            <person name="Reitenga K.G."/>
            <person name="Mikhailova N."/>
            <person name="Woyke T."/>
            <person name="Pitluck S."/>
            <person name="Nolan M."/>
            <person name="Land M.L."/>
            <person name="Saunders E."/>
            <person name="Tapia R."/>
            <person name="Lapidus A."/>
            <person name="Ivanova N."/>
            <person name="Hoff W.D."/>
        </authorList>
    </citation>
    <scope>NUCLEOTIDE SEQUENCE [LARGE SCALE GENOMIC DNA]</scope>
    <source>
        <strain evidence="5">DSM 244 / SL1</strain>
    </source>
</reference>
<proteinExistence type="predicted"/>
<feature type="signal peptide" evidence="2">
    <location>
        <begin position="1"/>
        <end position="23"/>
    </location>
</feature>
<evidence type="ECO:0000313" key="5">
    <source>
        <dbReference type="Proteomes" id="UP000000647"/>
    </source>
</evidence>
<evidence type="ECO:0000259" key="3">
    <source>
        <dbReference type="Pfam" id="PF07995"/>
    </source>
</evidence>
<feature type="chain" id="PRO_5002640110" evidence="2">
    <location>
        <begin position="24"/>
        <end position="386"/>
    </location>
</feature>
<dbReference type="RefSeq" id="WP_011812954.1">
    <property type="nucleotide sequence ID" value="NC_008789.1"/>
</dbReference>